<feature type="compositionally biased region" description="Gly residues" evidence="1">
    <location>
        <begin position="41"/>
        <end position="53"/>
    </location>
</feature>
<comment type="caution">
    <text evidence="2">The sequence shown here is derived from an EMBL/GenBank/DDBJ whole genome shotgun (WGS) entry which is preliminary data.</text>
</comment>
<dbReference type="AlphaFoldDB" id="A0A1Q8BTU4"/>
<accession>A0A1Q8BTU4</accession>
<evidence type="ECO:0000313" key="2">
    <source>
        <dbReference type="EMBL" id="OLF05535.1"/>
    </source>
</evidence>
<evidence type="ECO:0000313" key="3">
    <source>
        <dbReference type="Proteomes" id="UP000185596"/>
    </source>
</evidence>
<protein>
    <submittedName>
        <fullName evidence="2">Uncharacterized protein</fullName>
    </submittedName>
</protein>
<dbReference type="Proteomes" id="UP000185596">
    <property type="component" value="Unassembled WGS sequence"/>
</dbReference>
<feature type="region of interest" description="Disordered" evidence="1">
    <location>
        <begin position="1"/>
        <end position="60"/>
    </location>
</feature>
<organism evidence="2 3">
    <name type="scientific">Actinophytocola xanthii</name>
    <dbReference type="NCBI Taxonomy" id="1912961"/>
    <lineage>
        <taxon>Bacteria</taxon>
        <taxon>Bacillati</taxon>
        <taxon>Actinomycetota</taxon>
        <taxon>Actinomycetes</taxon>
        <taxon>Pseudonocardiales</taxon>
        <taxon>Pseudonocardiaceae</taxon>
    </lineage>
</organism>
<evidence type="ECO:0000256" key="1">
    <source>
        <dbReference type="SAM" id="MobiDB-lite"/>
    </source>
</evidence>
<reference evidence="2 3" key="1">
    <citation type="submission" date="2016-12" db="EMBL/GenBank/DDBJ databases">
        <title>The draft genome sequence of Actinophytocola sp. 11-183.</title>
        <authorList>
            <person name="Wang W."/>
            <person name="Yuan L."/>
        </authorList>
    </citation>
    <scope>NUCLEOTIDE SEQUENCE [LARGE SCALE GENOMIC DNA]</scope>
    <source>
        <strain evidence="2 3">11-183</strain>
    </source>
</reference>
<sequence length="91" mass="8824">PDPEGSRSAAQLGRGGLAGVATENGVVRTGPGAGTAANATGGRGGAGAVGAGGRRAEGEEDEEHFAADYLMEADDVFGGDDLRVAPTVIGE</sequence>
<dbReference type="EMBL" id="MSIE01000137">
    <property type="protein sequence ID" value="OLF05535.1"/>
    <property type="molecule type" value="Genomic_DNA"/>
</dbReference>
<gene>
    <name evidence="2" type="ORF">BU204_37125</name>
</gene>
<name>A0A1Q8BTU4_9PSEU</name>
<keyword evidence="3" id="KW-1185">Reference proteome</keyword>
<feature type="non-terminal residue" evidence="2">
    <location>
        <position position="1"/>
    </location>
</feature>
<proteinExistence type="predicted"/>